<feature type="region of interest" description="Disordered" evidence="6">
    <location>
        <begin position="402"/>
        <end position="488"/>
    </location>
</feature>
<dbReference type="Proteomes" id="UP000321577">
    <property type="component" value="Unassembled WGS sequence"/>
</dbReference>
<feature type="compositionally biased region" description="Gly residues" evidence="6">
    <location>
        <begin position="456"/>
        <end position="479"/>
    </location>
</feature>
<evidence type="ECO:0000313" key="11">
    <source>
        <dbReference type="Proteomes" id="UP000321577"/>
    </source>
</evidence>
<keyword evidence="3" id="KW-0472">Membrane</keyword>
<dbReference type="InterPro" id="IPR050810">
    <property type="entry name" value="Bact_Secretion_Sys_Channel"/>
</dbReference>
<evidence type="ECO:0000259" key="8">
    <source>
        <dbReference type="Pfam" id="PF00263"/>
    </source>
</evidence>
<evidence type="ECO:0000256" key="6">
    <source>
        <dbReference type="SAM" id="MobiDB-lite"/>
    </source>
</evidence>
<comment type="similarity">
    <text evidence="4">Belongs to the bacterial secretin family.</text>
</comment>
<dbReference type="PANTHER" id="PTHR30332">
    <property type="entry name" value="PROBABLE GENERAL SECRETION PATHWAY PROTEIN D"/>
    <property type="match status" value="1"/>
</dbReference>
<organism evidence="10 11">
    <name type="scientific">Brevifollis gellanilyticus</name>
    <dbReference type="NCBI Taxonomy" id="748831"/>
    <lineage>
        <taxon>Bacteria</taxon>
        <taxon>Pseudomonadati</taxon>
        <taxon>Verrucomicrobiota</taxon>
        <taxon>Verrucomicrobiia</taxon>
        <taxon>Verrucomicrobiales</taxon>
        <taxon>Verrucomicrobiaceae</taxon>
    </lineage>
</organism>
<dbReference type="EMBL" id="BKAG01000013">
    <property type="protein sequence ID" value="GEP42905.1"/>
    <property type="molecule type" value="Genomic_DNA"/>
</dbReference>
<feature type="compositionally biased region" description="Gly residues" evidence="6">
    <location>
        <begin position="408"/>
        <end position="420"/>
    </location>
</feature>
<dbReference type="PANTHER" id="PTHR30332:SF24">
    <property type="entry name" value="SECRETIN GSPD-RELATED"/>
    <property type="match status" value="1"/>
</dbReference>
<feature type="compositionally biased region" description="Pro residues" evidence="6">
    <location>
        <begin position="56"/>
        <end position="66"/>
    </location>
</feature>
<dbReference type="Pfam" id="PF00263">
    <property type="entry name" value="Secretin"/>
    <property type="match status" value="1"/>
</dbReference>
<proteinExistence type="inferred from homology"/>
<feature type="region of interest" description="Disordered" evidence="6">
    <location>
        <begin position="27"/>
        <end position="80"/>
    </location>
</feature>
<evidence type="ECO:0000256" key="4">
    <source>
        <dbReference type="RuleBase" id="RU004003"/>
    </source>
</evidence>
<dbReference type="GO" id="GO:0009306">
    <property type="term" value="P:protein secretion"/>
    <property type="evidence" value="ECO:0007669"/>
    <property type="project" value="InterPro"/>
</dbReference>
<feature type="signal peptide" evidence="7">
    <location>
        <begin position="1"/>
        <end position="22"/>
    </location>
</feature>
<evidence type="ECO:0000256" key="7">
    <source>
        <dbReference type="SAM" id="SignalP"/>
    </source>
</evidence>
<evidence type="ECO:0000259" key="9">
    <source>
        <dbReference type="Pfam" id="PF03958"/>
    </source>
</evidence>
<feature type="compositionally biased region" description="Low complexity" evidence="6">
    <location>
        <begin position="45"/>
        <end position="55"/>
    </location>
</feature>
<evidence type="ECO:0000313" key="10">
    <source>
        <dbReference type="EMBL" id="GEP42905.1"/>
    </source>
</evidence>
<dbReference type="InterPro" id="IPR004846">
    <property type="entry name" value="T2SS/T3SS_dom"/>
</dbReference>
<dbReference type="InterPro" id="IPR001775">
    <property type="entry name" value="GspD/PilQ"/>
</dbReference>
<reference evidence="10 11" key="1">
    <citation type="submission" date="2019-07" db="EMBL/GenBank/DDBJ databases">
        <title>Whole genome shotgun sequence of Brevifollis gellanilyticus NBRC 108608.</title>
        <authorList>
            <person name="Hosoyama A."/>
            <person name="Uohara A."/>
            <person name="Ohji S."/>
            <person name="Ichikawa N."/>
        </authorList>
    </citation>
    <scope>NUCLEOTIDE SEQUENCE [LARGE SCALE GENOMIC DNA]</scope>
    <source>
        <strain evidence="10 11">NBRC 108608</strain>
    </source>
</reference>
<dbReference type="GO" id="GO:0009279">
    <property type="term" value="C:cell outer membrane"/>
    <property type="evidence" value="ECO:0007669"/>
    <property type="project" value="UniProtKB-SubCell"/>
</dbReference>
<comment type="caution">
    <text evidence="10">The sequence shown here is derived from an EMBL/GenBank/DDBJ whole genome shotgun (WGS) entry which is preliminary data.</text>
</comment>
<evidence type="ECO:0000256" key="5">
    <source>
        <dbReference type="RuleBase" id="RU004004"/>
    </source>
</evidence>
<dbReference type="InterPro" id="IPR005644">
    <property type="entry name" value="NolW-like"/>
</dbReference>
<feature type="compositionally biased region" description="Low complexity" evidence="6">
    <location>
        <begin position="421"/>
        <end position="455"/>
    </location>
</feature>
<feature type="domain" description="NolW-like" evidence="9">
    <location>
        <begin position="266"/>
        <end position="374"/>
    </location>
</feature>
<dbReference type="InterPro" id="IPR038591">
    <property type="entry name" value="NolW-like_sf"/>
</dbReference>
<evidence type="ECO:0000256" key="1">
    <source>
        <dbReference type="ARBA" id="ARBA00004370"/>
    </source>
</evidence>
<accession>A0A512M857</accession>
<dbReference type="GO" id="GO:0015627">
    <property type="term" value="C:type II protein secretion system complex"/>
    <property type="evidence" value="ECO:0007669"/>
    <property type="project" value="TreeGrafter"/>
</dbReference>
<dbReference type="PRINTS" id="PR00811">
    <property type="entry name" value="BCTERIALGSPD"/>
</dbReference>
<protein>
    <submittedName>
        <fullName evidence="10">Uncharacterized protein</fullName>
    </submittedName>
</protein>
<dbReference type="Gene3D" id="3.55.50.30">
    <property type="match status" value="1"/>
</dbReference>
<dbReference type="Gene3D" id="3.30.1370.120">
    <property type="match status" value="2"/>
</dbReference>
<evidence type="ECO:0000256" key="3">
    <source>
        <dbReference type="ARBA" id="ARBA00023136"/>
    </source>
</evidence>
<dbReference type="Pfam" id="PF03958">
    <property type="entry name" value="Secretin_N"/>
    <property type="match status" value="1"/>
</dbReference>
<keyword evidence="5" id="KW-0813">Transport</keyword>
<keyword evidence="11" id="KW-1185">Reference proteome</keyword>
<comment type="subcellular location">
    <subcellularLocation>
        <location evidence="5">Cell outer membrane</location>
    </subcellularLocation>
    <subcellularLocation>
        <location evidence="1">Membrane</location>
    </subcellularLocation>
</comment>
<gene>
    <name evidence="10" type="ORF">BGE01nite_21960</name>
</gene>
<name>A0A512M857_9BACT</name>
<sequence length="858" mass="89813">MSSLNRTFITFGALLLALPGYAQIPAQPGRNPNTIPPPGGARPFSRPSPGGAPGALPAPAPTPPRPANAGPAGGNTAGGEKKAINVDQAITDEGVELQFPNTPISEILLLYEDLTGLKIIRDANAEQATVSIETTGTLPKERAILFIEKSLLLNGYGFAPAGEGMVKFLAVDAKKPITEGIPLVESAMELPLTDQVVNYVILLKYLNAEDAKKAIEEVVNPLHTYGKIIPIPNAKALVITENSNTIRSIVGLMERLDHKQAETTQKTFQLSRSDAEDVKTALDEILGTEEKGGNGNGNTRTPAIPQNTPGAMPVQPNIPLNIPTGNIAGTAGSSAEAAPPKIISIARRNCLLVIGSAEQIDYIGKLIEELDAASELRNFISRPLKYLAVDAAMQVISDAITRTEGDGEGGSSGGTAGGTGTNNQNGNNQNRNNNSSSLFNNSNSMGSNGTSSGFGSNSGGIGGGIGGGSSGGFGGGGGNLQPLRQNNGPSSMLIGKTLLISDPVANAIFISGPPEHLRIMEEIMDELDHRPQQIIISALIGDYQMSEGRGFSLETAFRGRRTNGSSGFFGQAGSAAGLLGADVAANGNNPAQSALDPRNVVSAATALASGNGLTFVGGVHAGLDLVAQMLEGDSKFKVISRPTVFTQNNSPATLTSGLSFPIASSTQSSLVNGANNNSFLSNVQYQDIVLSLNIIPLINSADELTLQVSQQNSERAGNTTIAGNNYPIISKQELNTIIACRNQSTVLLGGLVRTDENKTRTSVPIISAIPVLNKVFGSRTRDTSARELLIFIQPRIVEGMYDLPPSVHDSVGSSPFSEEATAAFTRERNVAKEALEPVAKPKFSQRLKKLLDRILVND</sequence>
<dbReference type="RefSeq" id="WP_146850490.1">
    <property type="nucleotide sequence ID" value="NZ_BKAG01000013.1"/>
</dbReference>
<feature type="domain" description="Type II/III secretion system secretin-like" evidence="8">
    <location>
        <begin position="630"/>
        <end position="798"/>
    </location>
</feature>
<dbReference type="OrthoDB" id="176040at2"/>
<evidence type="ECO:0000256" key="2">
    <source>
        <dbReference type="ARBA" id="ARBA00022729"/>
    </source>
</evidence>
<keyword evidence="2 7" id="KW-0732">Signal</keyword>
<feature type="chain" id="PRO_5021901079" evidence="7">
    <location>
        <begin position="23"/>
        <end position="858"/>
    </location>
</feature>
<dbReference type="AlphaFoldDB" id="A0A512M857"/>